<keyword evidence="8" id="KW-0256">Endoplasmic reticulum</keyword>
<dbReference type="PROSITE" id="PS00086">
    <property type="entry name" value="CYTOCHROME_P450"/>
    <property type="match status" value="1"/>
</dbReference>
<comment type="cofactor">
    <cofactor evidence="1 15">
        <name>heme</name>
        <dbReference type="ChEBI" id="CHEBI:30413"/>
    </cofactor>
</comment>
<dbReference type="Gene3D" id="1.10.630.10">
    <property type="entry name" value="Cytochrome P450"/>
    <property type="match status" value="1"/>
</dbReference>
<dbReference type="SUPFAM" id="SSF48264">
    <property type="entry name" value="Cytochrome P450"/>
    <property type="match status" value="1"/>
</dbReference>
<keyword evidence="10 16" id="KW-0560">Oxidoreductase</keyword>
<evidence type="ECO:0000256" key="4">
    <source>
        <dbReference type="ARBA" id="ARBA00010617"/>
    </source>
</evidence>
<keyword evidence="12 16" id="KW-0503">Monooxygenase</keyword>
<gene>
    <name evidence="17" type="ORF">APLA_LOCUS16653</name>
</gene>
<dbReference type="InterPro" id="IPR001128">
    <property type="entry name" value="Cyt_P450"/>
</dbReference>
<dbReference type="EC" id="1.14.14.1" evidence="5"/>
<keyword evidence="11 15" id="KW-0408">Iron</keyword>
<organism evidence="17 18">
    <name type="scientific">Arctia plantaginis</name>
    <name type="common">Wood tiger moth</name>
    <name type="synonym">Phalaena plantaginis</name>
    <dbReference type="NCBI Taxonomy" id="874455"/>
    <lineage>
        <taxon>Eukaryota</taxon>
        <taxon>Metazoa</taxon>
        <taxon>Ecdysozoa</taxon>
        <taxon>Arthropoda</taxon>
        <taxon>Hexapoda</taxon>
        <taxon>Insecta</taxon>
        <taxon>Pterygota</taxon>
        <taxon>Neoptera</taxon>
        <taxon>Endopterygota</taxon>
        <taxon>Lepidoptera</taxon>
        <taxon>Glossata</taxon>
        <taxon>Ditrysia</taxon>
        <taxon>Noctuoidea</taxon>
        <taxon>Erebidae</taxon>
        <taxon>Arctiinae</taxon>
        <taxon>Arctia</taxon>
    </lineage>
</organism>
<protein>
    <recommendedName>
        <fullName evidence="5">unspecific monooxygenase</fullName>
        <ecNumber evidence="5">1.14.14.1</ecNumber>
    </recommendedName>
</protein>
<evidence type="ECO:0000256" key="1">
    <source>
        <dbReference type="ARBA" id="ARBA00001971"/>
    </source>
</evidence>
<evidence type="ECO:0000256" key="6">
    <source>
        <dbReference type="ARBA" id="ARBA00022617"/>
    </source>
</evidence>
<comment type="subcellular location">
    <subcellularLocation>
        <location evidence="3">Endoplasmic reticulum membrane</location>
        <topology evidence="3">Peripheral membrane protein</topology>
    </subcellularLocation>
    <subcellularLocation>
        <location evidence="2">Microsome membrane</location>
        <topology evidence="2">Peripheral membrane protein</topology>
    </subcellularLocation>
</comment>
<dbReference type="PANTHER" id="PTHR24292:SF54">
    <property type="entry name" value="CYP9F3-RELATED"/>
    <property type="match status" value="1"/>
</dbReference>
<name>A0A8S1BI16_ARCPL</name>
<dbReference type="FunFam" id="1.10.630.10:FF:000042">
    <property type="entry name" value="Cytochrome P450"/>
    <property type="match status" value="1"/>
</dbReference>
<evidence type="ECO:0000256" key="10">
    <source>
        <dbReference type="ARBA" id="ARBA00023002"/>
    </source>
</evidence>
<keyword evidence="13" id="KW-0472">Membrane</keyword>
<evidence type="ECO:0000256" key="15">
    <source>
        <dbReference type="PIRSR" id="PIRSR602401-1"/>
    </source>
</evidence>
<dbReference type="AlphaFoldDB" id="A0A8S1BI16"/>
<evidence type="ECO:0000313" key="17">
    <source>
        <dbReference type="EMBL" id="CAB3259670.1"/>
    </source>
</evidence>
<dbReference type="GO" id="GO:0016712">
    <property type="term" value="F:oxidoreductase activity, acting on paired donors, with incorporation or reduction of molecular oxygen, reduced flavin or flavoprotein as one donor, and incorporation of one atom of oxygen"/>
    <property type="evidence" value="ECO:0007669"/>
    <property type="project" value="UniProtKB-EC"/>
</dbReference>
<dbReference type="CDD" id="cd11056">
    <property type="entry name" value="CYP6-like"/>
    <property type="match status" value="1"/>
</dbReference>
<dbReference type="GO" id="GO:0020037">
    <property type="term" value="F:heme binding"/>
    <property type="evidence" value="ECO:0007669"/>
    <property type="project" value="InterPro"/>
</dbReference>
<evidence type="ECO:0000256" key="2">
    <source>
        <dbReference type="ARBA" id="ARBA00004174"/>
    </source>
</evidence>
<keyword evidence="9" id="KW-0492">Microsome</keyword>
<dbReference type="GO" id="GO:0005506">
    <property type="term" value="F:iron ion binding"/>
    <property type="evidence" value="ECO:0007669"/>
    <property type="project" value="InterPro"/>
</dbReference>
<dbReference type="PRINTS" id="PR00385">
    <property type="entry name" value="P450"/>
</dbReference>
<dbReference type="Proteomes" id="UP000494256">
    <property type="component" value="Unassembled WGS sequence"/>
</dbReference>
<evidence type="ECO:0000256" key="8">
    <source>
        <dbReference type="ARBA" id="ARBA00022824"/>
    </source>
</evidence>
<comment type="similarity">
    <text evidence="4 16">Belongs to the cytochrome P450 family.</text>
</comment>
<dbReference type="OrthoDB" id="5969565at2759"/>
<evidence type="ECO:0000256" key="7">
    <source>
        <dbReference type="ARBA" id="ARBA00022723"/>
    </source>
</evidence>
<reference evidence="17 18" key="1">
    <citation type="submission" date="2020-04" db="EMBL/GenBank/DDBJ databases">
        <authorList>
            <person name="Wallbank WR R."/>
            <person name="Pardo Diaz C."/>
            <person name="Kozak K."/>
            <person name="Martin S."/>
            <person name="Jiggins C."/>
            <person name="Moest M."/>
            <person name="Warren A I."/>
            <person name="Byers J.R.P. K."/>
            <person name="Montejo-Kovacevich G."/>
            <person name="Yen C E."/>
        </authorList>
    </citation>
    <scope>NUCLEOTIDE SEQUENCE [LARGE SCALE GENOMIC DNA]</scope>
</reference>
<evidence type="ECO:0000256" key="12">
    <source>
        <dbReference type="ARBA" id="ARBA00023033"/>
    </source>
</evidence>
<evidence type="ECO:0000256" key="11">
    <source>
        <dbReference type="ARBA" id="ARBA00023004"/>
    </source>
</evidence>
<dbReference type="InterPro" id="IPR050476">
    <property type="entry name" value="Insect_CytP450_Detox"/>
</dbReference>
<evidence type="ECO:0000313" key="18">
    <source>
        <dbReference type="Proteomes" id="UP000494256"/>
    </source>
</evidence>
<comment type="caution">
    <text evidence="17">The sequence shown here is derived from an EMBL/GenBank/DDBJ whole genome shotgun (WGS) entry which is preliminary data.</text>
</comment>
<accession>A0A8S1BI16</accession>
<keyword evidence="6 15" id="KW-0349">Heme</keyword>
<evidence type="ECO:0000256" key="13">
    <source>
        <dbReference type="ARBA" id="ARBA00023136"/>
    </source>
</evidence>
<dbReference type="PRINTS" id="PR00463">
    <property type="entry name" value="EP450I"/>
</dbReference>
<proteinExistence type="inferred from homology"/>
<evidence type="ECO:0000256" key="14">
    <source>
        <dbReference type="ARBA" id="ARBA00047827"/>
    </source>
</evidence>
<evidence type="ECO:0000256" key="9">
    <source>
        <dbReference type="ARBA" id="ARBA00022848"/>
    </source>
</evidence>
<dbReference type="InterPro" id="IPR002401">
    <property type="entry name" value="Cyt_P450_E_grp-I"/>
</dbReference>
<dbReference type="PANTHER" id="PTHR24292">
    <property type="entry name" value="CYTOCHROME P450"/>
    <property type="match status" value="1"/>
</dbReference>
<dbReference type="GO" id="GO:0005789">
    <property type="term" value="C:endoplasmic reticulum membrane"/>
    <property type="evidence" value="ECO:0007669"/>
    <property type="project" value="UniProtKB-SubCell"/>
</dbReference>
<evidence type="ECO:0000256" key="5">
    <source>
        <dbReference type="ARBA" id="ARBA00012109"/>
    </source>
</evidence>
<comment type="catalytic activity">
    <reaction evidence="14">
        <text>an organic molecule + reduced [NADPH--hemoprotein reductase] + O2 = an alcohol + oxidized [NADPH--hemoprotein reductase] + H2O + H(+)</text>
        <dbReference type="Rhea" id="RHEA:17149"/>
        <dbReference type="Rhea" id="RHEA-COMP:11964"/>
        <dbReference type="Rhea" id="RHEA-COMP:11965"/>
        <dbReference type="ChEBI" id="CHEBI:15377"/>
        <dbReference type="ChEBI" id="CHEBI:15378"/>
        <dbReference type="ChEBI" id="CHEBI:15379"/>
        <dbReference type="ChEBI" id="CHEBI:30879"/>
        <dbReference type="ChEBI" id="CHEBI:57618"/>
        <dbReference type="ChEBI" id="CHEBI:58210"/>
        <dbReference type="ChEBI" id="CHEBI:142491"/>
        <dbReference type="EC" id="1.14.14.1"/>
    </reaction>
</comment>
<feature type="binding site" description="axial binding residue" evidence="15">
    <location>
        <position position="453"/>
    </location>
    <ligand>
        <name>heme</name>
        <dbReference type="ChEBI" id="CHEBI:30413"/>
    </ligand>
    <ligandPart>
        <name>Fe</name>
        <dbReference type="ChEBI" id="CHEBI:18248"/>
    </ligandPart>
</feature>
<evidence type="ECO:0000256" key="3">
    <source>
        <dbReference type="ARBA" id="ARBA00004406"/>
    </source>
</evidence>
<dbReference type="Pfam" id="PF00067">
    <property type="entry name" value="p450"/>
    <property type="match status" value="1"/>
</dbReference>
<sequence>MFIFIVSFVLLALYYYGVRTFDYWKNRGVKHAKPLPFVGTNLKQFVRQASIAMMATETYNSYPEEKVVGFFRGTAPELVIRDPELIKRVLTTDFLSFHPRGLHPHKIVIEPLMKNIFFADGDLWRLLRQRFTPAFSTGKLKAMFHIITERAEKLQAITEEVADREYYDVRELMARYTTDFIGVCAFGIDMDSLNDENSQFRKLGKRIFQRNFRDTVNAALKMMFPELCKNLHFLTPELETEMSFLVQNVLKQRNYKPSGRNDFIDLMLELKQKGVMIGESIEKKNPDGTPKIIELEMDDLLMTAQAFVFFGAGFETSSTASSYTLHQLAFNPDFQEKVQKEIDLVLARHNNKITYDAIKEMKYLEMAFYESMRMYPSVAFLIRMCAVPKYTFPEINLTIDEDVKVIIPIQAIHRDETYFQDPNKFYPERFSDGYKQDTKNFVYLPFGEGPRSCVGARLGQMQSLAGLAAVLHKYTVEPAACSEENPLPEPSGIVSEGFINGLPLKIRRREKLATVS</sequence>
<evidence type="ECO:0000256" key="16">
    <source>
        <dbReference type="RuleBase" id="RU000461"/>
    </source>
</evidence>
<dbReference type="InterPro" id="IPR036396">
    <property type="entry name" value="Cyt_P450_sf"/>
</dbReference>
<dbReference type="EMBL" id="CADEBD010000745">
    <property type="protein sequence ID" value="CAB3259670.1"/>
    <property type="molecule type" value="Genomic_DNA"/>
</dbReference>
<keyword evidence="7 15" id="KW-0479">Metal-binding</keyword>
<dbReference type="InterPro" id="IPR017972">
    <property type="entry name" value="Cyt_P450_CS"/>
</dbReference>